<reference evidence="2" key="1">
    <citation type="submission" date="2014-06" db="EMBL/GenBank/DDBJ databases">
        <authorList>
            <person name="Ju J."/>
            <person name="Zhang J."/>
        </authorList>
    </citation>
    <scope>NUCLEOTIDE SEQUENCE</scope>
    <source>
        <strain evidence="2">SscI8</strain>
    </source>
</reference>
<feature type="region of interest" description="Disordered" evidence="1">
    <location>
        <begin position="159"/>
        <end position="204"/>
    </location>
</feature>
<name>A0A127ZFI8_9BASI</name>
<organism evidence="2">
    <name type="scientific">Sporisorium scitamineum</name>
    <dbReference type="NCBI Taxonomy" id="49012"/>
    <lineage>
        <taxon>Eukaryota</taxon>
        <taxon>Fungi</taxon>
        <taxon>Dikarya</taxon>
        <taxon>Basidiomycota</taxon>
        <taxon>Ustilaginomycotina</taxon>
        <taxon>Ustilaginomycetes</taxon>
        <taxon>Ustilaginales</taxon>
        <taxon>Ustilaginaceae</taxon>
        <taxon>Sporisorium</taxon>
    </lineage>
</organism>
<accession>A0A127ZFI8</accession>
<protein>
    <submittedName>
        <fullName evidence="2">Uncharacterized protein</fullName>
    </submittedName>
</protein>
<feature type="compositionally biased region" description="Low complexity" evidence="1">
    <location>
        <begin position="166"/>
        <end position="186"/>
    </location>
</feature>
<evidence type="ECO:0000313" key="2">
    <source>
        <dbReference type="EMBL" id="CDU24795.1"/>
    </source>
</evidence>
<dbReference type="EMBL" id="LK056681">
    <property type="protein sequence ID" value="CDU24795.1"/>
    <property type="molecule type" value="Genomic_DNA"/>
</dbReference>
<evidence type="ECO:0000256" key="1">
    <source>
        <dbReference type="SAM" id="MobiDB-lite"/>
    </source>
</evidence>
<dbReference type="OrthoDB" id="10511495at2759"/>
<dbReference type="AlphaFoldDB" id="A0A127ZFI8"/>
<gene>
    <name evidence="2" type="ORF">SPSC_04628</name>
</gene>
<proteinExistence type="predicted"/>
<feature type="compositionally biased region" description="Polar residues" evidence="1">
    <location>
        <begin position="187"/>
        <end position="204"/>
    </location>
</feature>
<sequence>MDGPGHVRSIPIFANFSGVNVNHVRRKTQVWGKFGGGHAWQPVLPWPLPFWPLHGTTSPVYFPEANGLDYAEDHTLNDDGIHELALTVSWLEYRGQFAYRVDANLAKELHTYSFVWDLPDKNTLRSRILKGPPDLSDKMGFNLVTMQARAATGLLERVFPAPNSEPEPNTSSTAAAPATASVESSPLTSLDSSPEPSAIASTRTVTGACTRSRFLHQFKDGTLTVGRTRTINVSASGNFKTEAEYKSLVSGFERLRTPVKTKTGADVIFINVQRYRLIHKTADTSSGSREGSAVAVRRGDPFYDLYLPRLCDILFSLNKTLRISHDEIEDEDTLVQEFDDVISSRALCALLYYPVSHRLEAKNYEESLAIADRTTLRQKLSCAFEMLEKAQEACERLQDYLHDVRLGTLDPYNVFEVWYILEGPGELVSQYWSRNMLPGLMKDDVKLLKLLHARGVQLYHCTLKGLKDWFDGCQKCGRHPCVRMSTGMKAAPFQRNILDLLPHDGRGPLKCHSMHTDQRCWYHHAVFTAYLAVSNDFFFKHRWDNLSDVREPIAMAAPPLLLFDFKNAKYPLHIATVPTLTNIGLALADHKDLYAAAMPLMDIEVHFLKDGSQHVRKNVKITNVQHNLAKGHTFLPLHADMLEVALISHQLIDRMFPEKTATLTCSIEAFLSRQDQVQASRFFISNAKQARHTPLKRRAGDNAHFDVAQQNLIRGSLQQLALQCQGGQAYQKVDKELGTMAEELYMRGRSGSEEYLQDIDMGELDAEEDAKFVSRTKAVDGIYFRRHSVQEAARKVLEEMECHFAVVGNSLQDVEENQAGFPILVGDATWTWDNMVRFYANCLERSYVCELVQNITDEQKKPGAIRGVVLTHHHLSQFQARSPHLKWGTGSTCHLTGLQMVAEIGHPLKISLGHRVHGWKMYHGWAIEVPKSFATDFCEEANNVIFESWWANSWRRGWRCLLSSLPRRLDWALGWLAEAGKRGLVECFGEADLAMIREFYFADANPVSYYFQWCPTTDPLVDINVLSPIEQTIVWQRIHGSSA</sequence>